<keyword evidence="2" id="KW-0479">Metal-binding</keyword>
<gene>
    <name evidence="6" type="ORF">UFOPK3461_00329</name>
</gene>
<dbReference type="InterPro" id="IPR036922">
    <property type="entry name" value="Rieske_2Fe-2S_sf"/>
</dbReference>
<name>A0A6J7DRV7_9ZZZZ</name>
<evidence type="ECO:0000259" key="5">
    <source>
        <dbReference type="PROSITE" id="PS51296"/>
    </source>
</evidence>
<keyword evidence="4" id="KW-0411">Iron-sulfur</keyword>
<feature type="domain" description="Rieske" evidence="5">
    <location>
        <begin position="46"/>
        <end position="140"/>
    </location>
</feature>
<dbReference type="InterPro" id="IPR006311">
    <property type="entry name" value="TAT_signal"/>
</dbReference>
<evidence type="ECO:0000256" key="4">
    <source>
        <dbReference type="ARBA" id="ARBA00023014"/>
    </source>
</evidence>
<dbReference type="CDD" id="cd03467">
    <property type="entry name" value="Rieske"/>
    <property type="match status" value="1"/>
</dbReference>
<keyword evidence="1" id="KW-0001">2Fe-2S</keyword>
<reference evidence="6" key="1">
    <citation type="submission" date="2020-05" db="EMBL/GenBank/DDBJ databases">
        <authorList>
            <person name="Chiriac C."/>
            <person name="Salcher M."/>
            <person name="Ghai R."/>
            <person name="Kavagutti S V."/>
        </authorList>
    </citation>
    <scope>NUCLEOTIDE SEQUENCE</scope>
</reference>
<evidence type="ECO:0000256" key="2">
    <source>
        <dbReference type="ARBA" id="ARBA00022723"/>
    </source>
</evidence>
<dbReference type="AlphaFoldDB" id="A0A6J7DRV7"/>
<dbReference type="GO" id="GO:0051537">
    <property type="term" value="F:2 iron, 2 sulfur cluster binding"/>
    <property type="evidence" value="ECO:0007669"/>
    <property type="project" value="UniProtKB-KW"/>
</dbReference>
<proteinExistence type="predicted"/>
<dbReference type="GO" id="GO:0046872">
    <property type="term" value="F:metal ion binding"/>
    <property type="evidence" value="ECO:0007669"/>
    <property type="project" value="UniProtKB-KW"/>
</dbReference>
<dbReference type="PROSITE" id="PS51296">
    <property type="entry name" value="RIESKE"/>
    <property type="match status" value="1"/>
</dbReference>
<sequence length="141" mass="14346">MSAEISRREVLCGVALLSLGTAISLDSAVAATGYKVLASGKVEVDIAANPAIAKVGGVLRIDDVKGKSIAVVRTSTAKTGYKAIDLSCTHQGVPVEQSSAGWMCPAHGSQFTLAGKKISGLARGPLKNLTIAVTPTKLTIG</sequence>
<evidence type="ECO:0000256" key="1">
    <source>
        <dbReference type="ARBA" id="ARBA00022714"/>
    </source>
</evidence>
<evidence type="ECO:0000313" key="6">
    <source>
        <dbReference type="EMBL" id="CAB4871039.1"/>
    </source>
</evidence>
<dbReference type="PROSITE" id="PS51318">
    <property type="entry name" value="TAT"/>
    <property type="match status" value="1"/>
</dbReference>
<dbReference type="Pfam" id="PF00355">
    <property type="entry name" value="Rieske"/>
    <property type="match status" value="1"/>
</dbReference>
<accession>A0A6J7DRV7</accession>
<dbReference type="SUPFAM" id="SSF50022">
    <property type="entry name" value="ISP domain"/>
    <property type="match status" value="1"/>
</dbReference>
<dbReference type="InterPro" id="IPR017941">
    <property type="entry name" value="Rieske_2Fe-2S"/>
</dbReference>
<dbReference type="EMBL" id="CAFBLW010000014">
    <property type="protein sequence ID" value="CAB4871039.1"/>
    <property type="molecule type" value="Genomic_DNA"/>
</dbReference>
<keyword evidence="3" id="KW-0408">Iron</keyword>
<evidence type="ECO:0000256" key="3">
    <source>
        <dbReference type="ARBA" id="ARBA00023004"/>
    </source>
</evidence>
<dbReference type="Gene3D" id="2.102.10.10">
    <property type="entry name" value="Rieske [2Fe-2S] iron-sulphur domain"/>
    <property type="match status" value="1"/>
</dbReference>
<protein>
    <submittedName>
        <fullName evidence="6">Unannotated protein</fullName>
    </submittedName>
</protein>
<organism evidence="6">
    <name type="scientific">freshwater metagenome</name>
    <dbReference type="NCBI Taxonomy" id="449393"/>
    <lineage>
        <taxon>unclassified sequences</taxon>
        <taxon>metagenomes</taxon>
        <taxon>ecological metagenomes</taxon>
    </lineage>
</organism>